<dbReference type="AlphaFoldDB" id="A0A398BGU7"/>
<evidence type="ECO:0000313" key="2">
    <source>
        <dbReference type="EMBL" id="RID88947.1"/>
    </source>
</evidence>
<dbReference type="OrthoDB" id="2666871at2"/>
<evidence type="ECO:0000313" key="3">
    <source>
        <dbReference type="Proteomes" id="UP000265816"/>
    </source>
</evidence>
<reference evidence="2 3" key="1">
    <citation type="submission" date="2018-08" db="EMBL/GenBank/DDBJ databases">
        <title>Bacillus jemisoniae sp. nov., Bacillus chryseoplanitiae sp. nov., Bacillus resnikiae sp. nov., and Bacillus frankliniae sp. nov., isolated from Viking spacecraft and associated surfaces.</title>
        <authorList>
            <person name="Seuylemezian A."/>
            <person name="Vaishampayan P."/>
        </authorList>
    </citation>
    <scope>NUCLEOTIDE SEQUENCE [LARGE SCALE GENOMIC DNA]</scope>
    <source>
        <strain evidence="2 3">JJ-247</strain>
    </source>
</reference>
<organism evidence="2 3">
    <name type="scientific">Mesobacillus zeae</name>
    <dbReference type="NCBI Taxonomy" id="1917180"/>
    <lineage>
        <taxon>Bacteria</taxon>
        <taxon>Bacillati</taxon>
        <taxon>Bacillota</taxon>
        <taxon>Bacilli</taxon>
        <taxon>Bacillales</taxon>
        <taxon>Bacillaceae</taxon>
        <taxon>Mesobacillus</taxon>
    </lineage>
</organism>
<feature type="compositionally biased region" description="Basic residues" evidence="1">
    <location>
        <begin position="62"/>
        <end position="74"/>
    </location>
</feature>
<dbReference type="Proteomes" id="UP000265816">
    <property type="component" value="Unassembled WGS sequence"/>
</dbReference>
<keyword evidence="3" id="KW-1185">Reference proteome</keyword>
<evidence type="ECO:0000256" key="1">
    <source>
        <dbReference type="SAM" id="MobiDB-lite"/>
    </source>
</evidence>
<comment type="caution">
    <text evidence="2">The sequence shown here is derived from an EMBL/GenBank/DDBJ whole genome shotgun (WGS) entry which is preliminary data.</text>
</comment>
<name>A0A398BGU7_9BACI</name>
<feature type="region of interest" description="Disordered" evidence="1">
    <location>
        <begin position="45"/>
        <end position="74"/>
    </location>
</feature>
<feature type="compositionally biased region" description="Basic and acidic residues" evidence="1">
    <location>
        <begin position="46"/>
        <end position="61"/>
    </location>
</feature>
<protein>
    <submittedName>
        <fullName evidence="2">Uncharacterized protein</fullName>
    </submittedName>
</protein>
<accession>A0A398BGU7</accession>
<proteinExistence type="predicted"/>
<gene>
    <name evidence="2" type="ORF">D1970_00135</name>
</gene>
<dbReference type="EMBL" id="QWVT01000001">
    <property type="protein sequence ID" value="RID88947.1"/>
    <property type="molecule type" value="Genomic_DNA"/>
</dbReference>
<dbReference type="RefSeq" id="WP_119110859.1">
    <property type="nucleotide sequence ID" value="NZ_CBCSEO010000001.1"/>
</dbReference>
<sequence>MAEFKSQYKELGFYVDGEFKKFNDGRYATEDEATIEVLSNISDAQRVAEAKAEPKAEETPKPKPKAPAKKTSGK</sequence>